<accession>A0AAV4QE19</accession>
<dbReference type="AlphaFoldDB" id="A0AAV4QE19"/>
<dbReference type="Proteomes" id="UP001054837">
    <property type="component" value="Unassembled WGS sequence"/>
</dbReference>
<name>A0AAV4QE19_9ARAC</name>
<protein>
    <submittedName>
        <fullName evidence="2">Uncharacterized protein</fullName>
    </submittedName>
</protein>
<comment type="caution">
    <text evidence="2">The sequence shown here is derived from an EMBL/GenBank/DDBJ whole genome shotgun (WGS) entry which is preliminary data.</text>
</comment>
<keyword evidence="3" id="KW-1185">Reference proteome</keyword>
<evidence type="ECO:0000313" key="3">
    <source>
        <dbReference type="Proteomes" id="UP001054837"/>
    </source>
</evidence>
<organism evidence="2 3">
    <name type="scientific">Caerostris darwini</name>
    <dbReference type="NCBI Taxonomy" id="1538125"/>
    <lineage>
        <taxon>Eukaryota</taxon>
        <taxon>Metazoa</taxon>
        <taxon>Ecdysozoa</taxon>
        <taxon>Arthropoda</taxon>
        <taxon>Chelicerata</taxon>
        <taxon>Arachnida</taxon>
        <taxon>Araneae</taxon>
        <taxon>Araneomorphae</taxon>
        <taxon>Entelegynae</taxon>
        <taxon>Araneoidea</taxon>
        <taxon>Araneidae</taxon>
        <taxon>Caerostris</taxon>
    </lineage>
</organism>
<feature type="compositionally biased region" description="Basic and acidic residues" evidence="1">
    <location>
        <begin position="41"/>
        <end position="54"/>
    </location>
</feature>
<reference evidence="2 3" key="1">
    <citation type="submission" date="2021-06" db="EMBL/GenBank/DDBJ databases">
        <title>Caerostris darwini draft genome.</title>
        <authorList>
            <person name="Kono N."/>
            <person name="Arakawa K."/>
        </authorList>
    </citation>
    <scope>NUCLEOTIDE SEQUENCE [LARGE SCALE GENOMIC DNA]</scope>
</reference>
<feature type="region of interest" description="Disordered" evidence="1">
    <location>
        <begin position="1"/>
        <end position="97"/>
    </location>
</feature>
<proteinExistence type="predicted"/>
<evidence type="ECO:0000313" key="2">
    <source>
        <dbReference type="EMBL" id="GIY07004.1"/>
    </source>
</evidence>
<evidence type="ECO:0000256" key="1">
    <source>
        <dbReference type="SAM" id="MobiDB-lite"/>
    </source>
</evidence>
<dbReference type="EMBL" id="BPLQ01004281">
    <property type="protein sequence ID" value="GIY07004.1"/>
    <property type="molecule type" value="Genomic_DNA"/>
</dbReference>
<feature type="compositionally biased region" description="Basic residues" evidence="1">
    <location>
        <begin position="1"/>
        <end position="11"/>
    </location>
</feature>
<gene>
    <name evidence="2" type="ORF">CDAR_14291</name>
</gene>
<sequence>MRRTLSARARKRDLAGSMRAPVFSWGGSGVSQASFQIPDSGGKELQRNSLEKGPRPQGGTENSSPPENRDRRVGGFGSKKLITPCWKDSNPRMDRDMPRKETLVKAAAGAAAASA</sequence>